<sequence length="100" mass="11080">MDLASLDRLAANGGFLPTIKLNELVPGGRYRISDMRRIDTRYGSRVIADIDGTTQVFLSKRIGEVICNDDSLFTNMTQSISGNNLYLKCLGDSNVEFTTQ</sequence>
<proteinExistence type="predicted"/>
<evidence type="ECO:0000313" key="2">
    <source>
        <dbReference type="Proteomes" id="UP001239111"/>
    </source>
</evidence>
<dbReference type="Proteomes" id="UP001239111">
    <property type="component" value="Chromosome 4"/>
</dbReference>
<accession>A0ACC2N557</accession>
<reference evidence="1" key="1">
    <citation type="submission" date="2023-04" db="EMBL/GenBank/DDBJ databases">
        <title>A chromosome-level genome assembly of the parasitoid wasp Eretmocerus hayati.</title>
        <authorList>
            <person name="Zhong Y."/>
            <person name="Liu S."/>
            <person name="Liu Y."/>
        </authorList>
    </citation>
    <scope>NUCLEOTIDE SEQUENCE</scope>
    <source>
        <strain evidence="1">ZJU_SS_LIU_2023</strain>
    </source>
</reference>
<comment type="caution">
    <text evidence="1">The sequence shown here is derived from an EMBL/GenBank/DDBJ whole genome shotgun (WGS) entry which is preliminary data.</text>
</comment>
<evidence type="ECO:0000313" key="1">
    <source>
        <dbReference type="EMBL" id="KAJ8666031.1"/>
    </source>
</evidence>
<name>A0ACC2N557_9HYME</name>
<protein>
    <submittedName>
        <fullName evidence="1">Uncharacterized protein</fullName>
    </submittedName>
</protein>
<organism evidence="1 2">
    <name type="scientific">Eretmocerus hayati</name>
    <dbReference type="NCBI Taxonomy" id="131215"/>
    <lineage>
        <taxon>Eukaryota</taxon>
        <taxon>Metazoa</taxon>
        <taxon>Ecdysozoa</taxon>
        <taxon>Arthropoda</taxon>
        <taxon>Hexapoda</taxon>
        <taxon>Insecta</taxon>
        <taxon>Pterygota</taxon>
        <taxon>Neoptera</taxon>
        <taxon>Endopterygota</taxon>
        <taxon>Hymenoptera</taxon>
        <taxon>Apocrita</taxon>
        <taxon>Proctotrupomorpha</taxon>
        <taxon>Chalcidoidea</taxon>
        <taxon>Aphelinidae</taxon>
        <taxon>Aphelininae</taxon>
        <taxon>Eretmocerus</taxon>
    </lineage>
</organism>
<gene>
    <name evidence="1" type="ORF">QAD02_007693</name>
</gene>
<dbReference type="EMBL" id="CM056744">
    <property type="protein sequence ID" value="KAJ8666031.1"/>
    <property type="molecule type" value="Genomic_DNA"/>
</dbReference>
<keyword evidence="2" id="KW-1185">Reference proteome</keyword>